<organism evidence="1 2">
    <name type="scientific">Thalassiosira oceanica</name>
    <name type="common">Marine diatom</name>
    <dbReference type="NCBI Taxonomy" id="159749"/>
    <lineage>
        <taxon>Eukaryota</taxon>
        <taxon>Sar</taxon>
        <taxon>Stramenopiles</taxon>
        <taxon>Ochrophyta</taxon>
        <taxon>Bacillariophyta</taxon>
        <taxon>Coscinodiscophyceae</taxon>
        <taxon>Thalassiosirophycidae</taxon>
        <taxon>Thalassiosirales</taxon>
        <taxon>Thalassiosiraceae</taxon>
        <taxon>Thalassiosira</taxon>
    </lineage>
</organism>
<comment type="caution">
    <text evidence="1">The sequence shown here is derived from an EMBL/GenBank/DDBJ whole genome shotgun (WGS) entry which is preliminary data.</text>
</comment>
<accession>K0SSE3</accession>
<reference evidence="1 2" key="1">
    <citation type="journal article" date="2012" name="Genome Biol.">
        <title>Genome and low-iron response of an oceanic diatom adapted to chronic iron limitation.</title>
        <authorList>
            <person name="Lommer M."/>
            <person name="Specht M."/>
            <person name="Roy A.S."/>
            <person name="Kraemer L."/>
            <person name="Andreson R."/>
            <person name="Gutowska M.A."/>
            <person name="Wolf J."/>
            <person name="Bergner S.V."/>
            <person name="Schilhabel M.B."/>
            <person name="Klostermeier U.C."/>
            <person name="Beiko R.G."/>
            <person name="Rosenstiel P."/>
            <person name="Hippler M."/>
            <person name="Laroche J."/>
        </authorList>
    </citation>
    <scope>NUCLEOTIDE SEQUENCE [LARGE SCALE GENOMIC DNA]</scope>
    <source>
        <strain evidence="1 2">CCMP1005</strain>
    </source>
</reference>
<feature type="non-terminal residue" evidence="1">
    <location>
        <position position="97"/>
    </location>
</feature>
<protein>
    <submittedName>
        <fullName evidence="1">Uncharacterized protein</fullName>
    </submittedName>
</protein>
<keyword evidence="2" id="KW-1185">Reference proteome</keyword>
<gene>
    <name evidence="1" type="ORF">THAOC_15333</name>
</gene>
<evidence type="ECO:0000313" key="1">
    <source>
        <dbReference type="EMBL" id="EJK63981.1"/>
    </source>
</evidence>
<dbReference type="EMBL" id="AGNL01017794">
    <property type="protein sequence ID" value="EJK63981.1"/>
    <property type="molecule type" value="Genomic_DNA"/>
</dbReference>
<sequence>MSTLSTFTNQAVHVLLPGVDYDQAVPVHCHQAVNPTSTVTKLSKSMSTATKSMTKPSSLRDFLWSAEAEGALDSVPSVTTYVQKELQIQSVATWVTN</sequence>
<proteinExistence type="predicted"/>
<dbReference type="Proteomes" id="UP000266841">
    <property type="component" value="Unassembled WGS sequence"/>
</dbReference>
<dbReference type="AlphaFoldDB" id="K0SSE3"/>
<evidence type="ECO:0000313" key="2">
    <source>
        <dbReference type="Proteomes" id="UP000266841"/>
    </source>
</evidence>
<name>K0SSE3_THAOC</name>